<dbReference type="CDD" id="cd05829">
    <property type="entry name" value="Sortase_F"/>
    <property type="match status" value="1"/>
</dbReference>
<dbReference type="EMBL" id="JBHSBM010000025">
    <property type="protein sequence ID" value="MFC4061236.1"/>
    <property type="molecule type" value="Genomic_DNA"/>
</dbReference>
<evidence type="ECO:0000313" key="3">
    <source>
        <dbReference type="Proteomes" id="UP001595850"/>
    </source>
</evidence>
<organism evidence="2 3">
    <name type="scientific">Planomonospora corallina</name>
    <dbReference type="NCBI Taxonomy" id="1806052"/>
    <lineage>
        <taxon>Bacteria</taxon>
        <taxon>Bacillati</taxon>
        <taxon>Actinomycetota</taxon>
        <taxon>Actinomycetes</taxon>
        <taxon>Streptosporangiales</taxon>
        <taxon>Streptosporangiaceae</taxon>
        <taxon>Planomonospora</taxon>
    </lineage>
</organism>
<feature type="region of interest" description="Disordered" evidence="1">
    <location>
        <begin position="244"/>
        <end position="274"/>
    </location>
</feature>
<feature type="compositionally biased region" description="Gly residues" evidence="1">
    <location>
        <begin position="107"/>
        <end position="156"/>
    </location>
</feature>
<feature type="region of interest" description="Disordered" evidence="1">
    <location>
        <begin position="34"/>
        <end position="77"/>
    </location>
</feature>
<evidence type="ECO:0000256" key="1">
    <source>
        <dbReference type="SAM" id="MobiDB-lite"/>
    </source>
</evidence>
<protein>
    <submittedName>
        <fullName evidence="2">Class F sortase</fullName>
    </submittedName>
</protein>
<dbReference type="Proteomes" id="UP001595850">
    <property type="component" value="Unassembled WGS sequence"/>
</dbReference>
<dbReference type="InterPro" id="IPR042001">
    <property type="entry name" value="Sortase_F"/>
</dbReference>
<sequence>MTQSTDTNWALPWAVALVLILAVGSRGYGGGGGGPRFNGAGPQFSELFPVTAPGARPPGARPAGQGRGWPAPLPGRPGASEPVAIAVPRAGVDVPVARGDLLEGGAPAGGPAGAAPGGIFSGGGGPGGTAPGGVLPGGGGPGGAAPDGIFSGGGIPGAPRLRPAAGIAGWDPRSPAPGVPGRSVVFGRLGAEEAGPGVFARLPEVKPDDTVAVVRQDGTVVVFRVVSARWAGERARGGVRAFPDTRSRRAGGPRPSIKLVARGESSAPGSRSPAGDLVVRGDFAGWYRLPDFPGG</sequence>
<keyword evidence="3" id="KW-1185">Reference proteome</keyword>
<reference evidence="3" key="1">
    <citation type="journal article" date="2019" name="Int. J. Syst. Evol. Microbiol.">
        <title>The Global Catalogue of Microorganisms (GCM) 10K type strain sequencing project: providing services to taxonomists for standard genome sequencing and annotation.</title>
        <authorList>
            <consortium name="The Broad Institute Genomics Platform"/>
            <consortium name="The Broad Institute Genome Sequencing Center for Infectious Disease"/>
            <person name="Wu L."/>
            <person name="Ma J."/>
        </authorList>
    </citation>
    <scope>NUCLEOTIDE SEQUENCE [LARGE SCALE GENOMIC DNA]</scope>
    <source>
        <strain evidence="3">TBRC 4489</strain>
    </source>
</reference>
<dbReference type="InterPro" id="IPR023365">
    <property type="entry name" value="Sortase_dom-sf"/>
</dbReference>
<feature type="compositionally biased region" description="Low complexity" evidence="1">
    <location>
        <begin position="61"/>
        <end position="70"/>
    </location>
</feature>
<feature type="region of interest" description="Disordered" evidence="1">
    <location>
        <begin position="107"/>
        <end position="157"/>
    </location>
</feature>
<evidence type="ECO:0000313" key="2">
    <source>
        <dbReference type="EMBL" id="MFC4061236.1"/>
    </source>
</evidence>
<comment type="caution">
    <text evidence="2">The sequence shown here is derived from an EMBL/GenBank/DDBJ whole genome shotgun (WGS) entry which is preliminary data.</text>
</comment>
<gene>
    <name evidence="2" type="ORF">ACFOWE_23295</name>
</gene>
<accession>A0ABV8IAN9</accession>
<proteinExistence type="predicted"/>
<name>A0ABV8IAN9_9ACTN</name>
<dbReference type="Gene3D" id="2.40.260.10">
    <property type="entry name" value="Sortase"/>
    <property type="match status" value="1"/>
</dbReference>